<name>A0ABV6BV46_9FLAO</name>
<keyword evidence="1" id="KW-0472">Membrane</keyword>
<protein>
    <submittedName>
        <fullName evidence="2">Uncharacterized protein</fullName>
    </submittedName>
</protein>
<reference evidence="2 3" key="1">
    <citation type="submission" date="2024-09" db="EMBL/GenBank/DDBJ databases">
        <authorList>
            <person name="Sun Q."/>
            <person name="Mori K."/>
        </authorList>
    </citation>
    <scope>NUCLEOTIDE SEQUENCE [LARGE SCALE GENOMIC DNA]</scope>
    <source>
        <strain evidence="2 3">CGMCC 1.12926</strain>
    </source>
</reference>
<comment type="caution">
    <text evidence="2">The sequence shown here is derived from an EMBL/GenBank/DDBJ whole genome shotgun (WGS) entry which is preliminary data.</text>
</comment>
<feature type="transmembrane region" description="Helical" evidence="1">
    <location>
        <begin position="6"/>
        <end position="24"/>
    </location>
</feature>
<dbReference type="RefSeq" id="WP_379686880.1">
    <property type="nucleotide sequence ID" value="NZ_JBHLYW010000022.1"/>
</dbReference>
<organism evidence="2 3">
    <name type="scientific">Flavobacterium procerum</name>
    <dbReference type="NCBI Taxonomy" id="1455569"/>
    <lineage>
        <taxon>Bacteria</taxon>
        <taxon>Pseudomonadati</taxon>
        <taxon>Bacteroidota</taxon>
        <taxon>Flavobacteriia</taxon>
        <taxon>Flavobacteriales</taxon>
        <taxon>Flavobacteriaceae</taxon>
        <taxon>Flavobacterium</taxon>
    </lineage>
</organism>
<accession>A0ABV6BV46</accession>
<evidence type="ECO:0000256" key="1">
    <source>
        <dbReference type="SAM" id="Phobius"/>
    </source>
</evidence>
<keyword evidence="1" id="KW-0812">Transmembrane</keyword>
<gene>
    <name evidence="2" type="ORF">ACFFLS_19855</name>
</gene>
<dbReference type="EMBL" id="JBHLYW010000022">
    <property type="protein sequence ID" value="MFC0079313.1"/>
    <property type="molecule type" value="Genomic_DNA"/>
</dbReference>
<evidence type="ECO:0000313" key="3">
    <source>
        <dbReference type="Proteomes" id="UP001589734"/>
    </source>
</evidence>
<proteinExistence type="predicted"/>
<keyword evidence="1" id="KW-1133">Transmembrane helix</keyword>
<dbReference type="Proteomes" id="UP001589734">
    <property type="component" value="Unassembled WGS sequence"/>
</dbReference>
<evidence type="ECO:0000313" key="2">
    <source>
        <dbReference type="EMBL" id="MFC0079313.1"/>
    </source>
</evidence>
<sequence length="177" mass="19964">MNITYLLIPVLIGLICGIAGYYIGKMNSKKDDSLSASLQSDLDVCYANTKNLHNRIKALETDLAFKTKTHYLSHKHFVLFDSETATTVMGRKIKENDMKIIEGIGIKIESLFRHSGITTWHELSEASSEKIQSVLDAGGENYAIHNPITWPKQAFLAYQGKWKELKDLQENMLSGKE</sequence>
<keyword evidence="3" id="KW-1185">Reference proteome</keyword>